<dbReference type="Gene3D" id="2.10.10.20">
    <property type="entry name" value="Carbohydrate-binding module superfamily 5/12"/>
    <property type="match status" value="1"/>
</dbReference>
<dbReference type="Proteomes" id="UP001596045">
    <property type="component" value="Unassembled WGS sequence"/>
</dbReference>
<name>A0ABW0MD35_9BURK</name>
<dbReference type="Gene3D" id="2.60.40.2550">
    <property type="match status" value="1"/>
</dbReference>
<organism evidence="8 9">
    <name type="scientific">Paraherbaspirillum soli</name>
    <dbReference type="NCBI Taxonomy" id="631222"/>
    <lineage>
        <taxon>Bacteria</taxon>
        <taxon>Pseudomonadati</taxon>
        <taxon>Pseudomonadota</taxon>
        <taxon>Betaproteobacteria</taxon>
        <taxon>Burkholderiales</taxon>
        <taxon>Oxalobacteraceae</taxon>
        <taxon>Paraherbaspirillum</taxon>
    </lineage>
</organism>
<dbReference type="SMART" id="SM00495">
    <property type="entry name" value="ChtBD3"/>
    <property type="match status" value="1"/>
</dbReference>
<dbReference type="Pfam" id="PF02839">
    <property type="entry name" value="CBM_5_12"/>
    <property type="match status" value="1"/>
</dbReference>
<dbReference type="SUPFAM" id="SSF51055">
    <property type="entry name" value="Carbohydrate binding domain"/>
    <property type="match status" value="1"/>
</dbReference>
<feature type="domain" description="Chitin-binding type-3" evidence="7">
    <location>
        <begin position="433"/>
        <end position="484"/>
    </location>
</feature>
<dbReference type="Pfam" id="PF03067">
    <property type="entry name" value="LPMO_10"/>
    <property type="match status" value="1"/>
</dbReference>
<dbReference type="PANTHER" id="PTHR34823">
    <property type="entry name" value="GLCNAC-BINDING PROTEIN A"/>
    <property type="match status" value="1"/>
</dbReference>
<dbReference type="CDD" id="cd21177">
    <property type="entry name" value="LPMO_AA10"/>
    <property type="match status" value="1"/>
</dbReference>
<reference evidence="9" key="1">
    <citation type="journal article" date="2019" name="Int. J. Syst. Evol. Microbiol.">
        <title>The Global Catalogue of Microorganisms (GCM) 10K type strain sequencing project: providing services to taxonomists for standard genome sequencing and annotation.</title>
        <authorList>
            <consortium name="The Broad Institute Genomics Platform"/>
            <consortium name="The Broad Institute Genome Sequencing Center for Infectious Disease"/>
            <person name="Wu L."/>
            <person name="Ma J."/>
        </authorList>
    </citation>
    <scope>NUCLEOTIDE SEQUENCE [LARGE SCALE GENOMIC DNA]</scope>
    <source>
        <strain evidence="9">JCM 17066</strain>
    </source>
</reference>
<dbReference type="InterPro" id="IPR036573">
    <property type="entry name" value="CBM_sf_5/12"/>
</dbReference>
<keyword evidence="4" id="KW-0378">Hydrolase</keyword>
<feature type="compositionally biased region" description="Basic and acidic residues" evidence="5">
    <location>
        <begin position="480"/>
        <end position="490"/>
    </location>
</feature>
<evidence type="ECO:0000259" key="7">
    <source>
        <dbReference type="SMART" id="SM00495"/>
    </source>
</evidence>
<evidence type="ECO:0000256" key="4">
    <source>
        <dbReference type="ARBA" id="ARBA00022801"/>
    </source>
</evidence>
<dbReference type="EMBL" id="JBHSMT010000024">
    <property type="protein sequence ID" value="MFC5474923.1"/>
    <property type="molecule type" value="Genomic_DNA"/>
</dbReference>
<evidence type="ECO:0000256" key="2">
    <source>
        <dbReference type="ARBA" id="ARBA00022669"/>
    </source>
</evidence>
<feature type="signal peptide" evidence="6">
    <location>
        <begin position="1"/>
        <end position="31"/>
    </location>
</feature>
<dbReference type="GO" id="GO:0004497">
    <property type="term" value="F:monooxygenase activity"/>
    <property type="evidence" value="ECO:0007669"/>
    <property type="project" value="UniProtKB-KW"/>
</dbReference>
<protein>
    <submittedName>
        <fullName evidence="8">Lytic polysaccharide monooxygenase</fullName>
    </submittedName>
</protein>
<dbReference type="Gene3D" id="2.70.50.50">
    <property type="entry name" value="chitin-binding protein cbp21"/>
    <property type="match status" value="1"/>
</dbReference>
<keyword evidence="2" id="KW-0147">Chitin-binding</keyword>
<proteinExistence type="predicted"/>
<keyword evidence="8" id="KW-0503">Monooxygenase</keyword>
<evidence type="ECO:0000313" key="8">
    <source>
        <dbReference type="EMBL" id="MFC5474923.1"/>
    </source>
</evidence>
<evidence type="ECO:0000256" key="3">
    <source>
        <dbReference type="ARBA" id="ARBA00022729"/>
    </source>
</evidence>
<feature type="region of interest" description="Disordered" evidence="5">
    <location>
        <begin position="463"/>
        <end position="490"/>
    </location>
</feature>
<evidence type="ECO:0000256" key="6">
    <source>
        <dbReference type="SAM" id="SignalP"/>
    </source>
</evidence>
<dbReference type="RefSeq" id="WP_378998032.1">
    <property type="nucleotide sequence ID" value="NZ_JBHSMT010000024.1"/>
</dbReference>
<evidence type="ECO:0000313" key="9">
    <source>
        <dbReference type="Proteomes" id="UP001596045"/>
    </source>
</evidence>
<keyword evidence="8" id="KW-0560">Oxidoreductase</keyword>
<dbReference type="InterPro" id="IPR004302">
    <property type="entry name" value="Cellulose/chitin-bd_N"/>
</dbReference>
<dbReference type="Pfam" id="PF18416">
    <property type="entry name" value="GbpA_2"/>
    <property type="match status" value="1"/>
</dbReference>
<dbReference type="CDD" id="cd12215">
    <property type="entry name" value="ChiC_BD"/>
    <property type="match status" value="1"/>
</dbReference>
<evidence type="ECO:0000256" key="5">
    <source>
        <dbReference type="SAM" id="MobiDB-lite"/>
    </source>
</evidence>
<dbReference type="InterPro" id="IPR003610">
    <property type="entry name" value="CBM5/12"/>
</dbReference>
<comment type="caution">
    <text evidence="8">The sequence shown here is derived from an EMBL/GenBank/DDBJ whole genome shotgun (WGS) entry which is preliminary data.</text>
</comment>
<evidence type="ECO:0000256" key="1">
    <source>
        <dbReference type="ARBA" id="ARBA00022525"/>
    </source>
</evidence>
<keyword evidence="9" id="KW-1185">Reference proteome</keyword>
<dbReference type="SUPFAM" id="SSF81296">
    <property type="entry name" value="E set domains"/>
    <property type="match status" value="1"/>
</dbReference>
<accession>A0ABW0MD35</accession>
<dbReference type="InterPro" id="IPR051024">
    <property type="entry name" value="GlcNAc_Chitin_IntDeg"/>
</dbReference>
<gene>
    <name evidence="8" type="ORF">ACFPM8_13255</name>
</gene>
<dbReference type="PANTHER" id="PTHR34823:SF1">
    <property type="entry name" value="CHITIN-BINDING TYPE-4 DOMAIN-CONTAINING PROTEIN"/>
    <property type="match status" value="1"/>
</dbReference>
<dbReference type="Gene3D" id="3.30.70.2150">
    <property type="match status" value="1"/>
</dbReference>
<dbReference type="InterPro" id="IPR014756">
    <property type="entry name" value="Ig_E-set"/>
</dbReference>
<dbReference type="InterPro" id="IPR041029">
    <property type="entry name" value="GbpA_2"/>
</dbReference>
<keyword evidence="1" id="KW-0964">Secreted</keyword>
<keyword evidence="3 6" id="KW-0732">Signal</keyword>
<feature type="chain" id="PRO_5045692546" evidence="6">
    <location>
        <begin position="32"/>
        <end position="490"/>
    </location>
</feature>
<sequence length="490" mass="52183">MQKNNSRSKTLLLLSPLVACLSMAFAQQAAAHGYLQTPPSRVLMCNSGANDCGGGWGAIRTTPQGVEGEDGFFESAQSAGKVASGGVYAYENLDEQTADRWKKNTIKTGANKFTWHHTATHKTKDYRFFLTKQGWNPNLPLTRDTFDSKPFCETDYGQKMPPSDLSFNCNVPNDRSGYHVMLVAWDVGDTSKTFYNVVDLNIGAGDGGGGTTPPAGVPTWKDVGDIHPDGDLKAGDKVKTRVFKSNGEVASLSTSITIASDASGARNSWPLQLAKEINKRQTTMMAGVLGSNGSIAPVAGKNDLFAKDGSGITSIEIQVDAKQPPVDNNDFSVTPKNNYSIENGKAKVDFFVTVGKKSMIDSKLYNKQNEMVGFSSAVIDRSATVSIDASPAVAGEHTLVVTSREEGGKLEQKSFEVKLSGGQSGGSDSAQCQPAYNPSTAYNGGAKVQHKGKIYSARWWTQNSEPGNAANTGADGSGKVWKDEGAAACK</sequence>